<feature type="binding site" evidence="11">
    <location>
        <position position="231"/>
    </location>
    <ligand>
        <name>Mg(2+)</name>
        <dbReference type="ChEBI" id="CHEBI:18420"/>
    </ligand>
</feature>
<dbReference type="GO" id="GO:0046872">
    <property type="term" value="F:metal ion binding"/>
    <property type="evidence" value="ECO:0007669"/>
    <property type="project" value="UniProtKB-KW"/>
</dbReference>
<feature type="domain" description="Mandelate racemase/muconate lactonizing enzyme C-terminal" evidence="12">
    <location>
        <begin position="181"/>
        <end position="281"/>
    </location>
</feature>
<dbReference type="SMART" id="SM00922">
    <property type="entry name" value="MR_MLE"/>
    <property type="match status" value="1"/>
</dbReference>
<evidence type="ECO:0000256" key="11">
    <source>
        <dbReference type="PIRSR" id="PIRSR634598-3"/>
    </source>
</evidence>
<reference evidence="13 14" key="1">
    <citation type="submission" date="2018-01" db="EMBL/GenBank/DDBJ databases">
        <title>Halomonas endophytica sp. nov., isolated from storage liquid in the stems of Populus euphratica.</title>
        <authorList>
            <person name="Chen C."/>
        </authorList>
    </citation>
    <scope>NUCLEOTIDE SEQUENCE [LARGE SCALE GENOMIC DNA]</scope>
    <source>
        <strain evidence="13 14">DSM 26881</strain>
    </source>
</reference>
<feature type="active site" description="Proton acceptor" evidence="9">
    <location>
        <position position="335"/>
    </location>
</feature>
<evidence type="ECO:0000256" key="1">
    <source>
        <dbReference type="ARBA" id="ARBA00001426"/>
    </source>
</evidence>
<evidence type="ECO:0000256" key="2">
    <source>
        <dbReference type="ARBA" id="ARBA00001946"/>
    </source>
</evidence>
<feature type="binding site" evidence="10">
    <location>
        <position position="146"/>
    </location>
    <ligand>
        <name>substrate</name>
    </ligand>
</feature>
<comment type="caution">
    <text evidence="13">The sequence shown here is derived from an EMBL/GenBank/DDBJ whole genome shotgun (WGS) entry which is preliminary data.</text>
</comment>
<evidence type="ECO:0000313" key="14">
    <source>
        <dbReference type="Proteomes" id="UP000235346"/>
    </source>
</evidence>
<dbReference type="InterPro" id="IPR029017">
    <property type="entry name" value="Enolase-like_N"/>
</dbReference>
<dbReference type="InterPro" id="IPR034593">
    <property type="entry name" value="DgoD-like"/>
</dbReference>
<dbReference type="InterPro" id="IPR013342">
    <property type="entry name" value="Mandelate_racemase_C"/>
</dbReference>
<feature type="binding site" evidence="10">
    <location>
        <begin position="231"/>
        <end position="233"/>
    </location>
    <ligand>
        <name>substrate</name>
    </ligand>
</feature>
<evidence type="ECO:0000256" key="6">
    <source>
        <dbReference type="ARBA" id="ARBA00022723"/>
    </source>
</evidence>
<feature type="active site" description="Proton acceptor" evidence="9">
    <location>
        <position position="203"/>
    </location>
</feature>
<comment type="catalytic activity">
    <reaction evidence="1">
        <text>D-glucarate = 5-dehydro-4-deoxy-D-glucarate + H2O</text>
        <dbReference type="Rhea" id="RHEA:14573"/>
        <dbReference type="ChEBI" id="CHEBI:15377"/>
        <dbReference type="ChEBI" id="CHEBI:30612"/>
        <dbReference type="ChEBI" id="CHEBI:42819"/>
        <dbReference type="EC" id="4.2.1.40"/>
    </reaction>
</comment>
<feature type="binding site" evidence="10">
    <location>
        <position position="98"/>
    </location>
    <ligand>
        <name>substrate</name>
    </ligand>
</feature>
<protein>
    <recommendedName>
        <fullName evidence="5">glucarate dehydratase</fullName>
        <ecNumber evidence="5">4.2.1.40</ecNumber>
    </recommendedName>
</protein>
<evidence type="ECO:0000256" key="4">
    <source>
        <dbReference type="ARBA" id="ARBA00009938"/>
    </source>
</evidence>
<feature type="binding site" evidence="11">
    <location>
        <position position="285"/>
    </location>
    <ligand>
        <name>Mg(2+)</name>
        <dbReference type="ChEBI" id="CHEBI:18420"/>
    </ligand>
</feature>
<dbReference type="PANTHER" id="PTHR48080:SF4">
    <property type="entry name" value="GLUCARATE DEHYDRATASE"/>
    <property type="match status" value="1"/>
</dbReference>
<sequence length="442" mass="49371">MFPKIKSMRVVPVAGYDGFLLNLSGGHAPWFVRCVVILEDDAGNQGVGEIPSSGGILKGLEQCRALVEGSRINDIKQTLNQVRLLLAQNGREERGRQTFDLRVAVHVITGIESALYDLYGQALQMPVADLLGQYGRQRDEVEALGYLFLLGDPAKTDLPYHQADDPQDAWDEVRYREALTPEAVANLAKAAYERYGFRDFKLKGGVLRGEEEADCIRALHDAFPQARLTLDPNGAWKLDEAVRVLEPIKHLLSYAEDPCGQEESYSGRETMAEFKKRTGLPTATNMIATDFKQLQYAVQLNAVDIPLADCHFWTMQGAVMVGELCNEWGMTWGSHSNNHFDISLAMMTHVAAACPGEITAIDTHWIWQDGQRITKNPFPIRDGKLKVPTTPGLGVALDEEKLMEAHRLYKSLDVTQRNDAMAMQYLIPGWEFDPKRPALVRS</sequence>
<dbReference type="OrthoDB" id="193563at2"/>
<accession>A0A2N7TTI7</accession>
<evidence type="ECO:0000256" key="10">
    <source>
        <dbReference type="PIRSR" id="PIRSR634598-2"/>
    </source>
</evidence>
<comment type="similarity">
    <text evidence="4">Belongs to the mandelate racemase/muconate lactonizing enzyme family. GlucD subfamily.</text>
</comment>
<dbReference type="Gene3D" id="3.30.390.10">
    <property type="entry name" value="Enolase-like, N-terminal domain"/>
    <property type="match status" value="1"/>
</dbReference>
<dbReference type="PANTHER" id="PTHR48080">
    <property type="entry name" value="D-GALACTONATE DEHYDRATASE-RELATED"/>
    <property type="match status" value="1"/>
</dbReference>
<dbReference type="EMBL" id="PNRE01000014">
    <property type="protein sequence ID" value="PMR71503.1"/>
    <property type="molecule type" value="Genomic_DNA"/>
</dbReference>
<comment type="cofactor">
    <cofactor evidence="2 11">
        <name>Mg(2+)</name>
        <dbReference type="ChEBI" id="CHEBI:18420"/>
    </cofactor>
</comment>
<gene>
    <name evidence="13" type="primary">gudD</name>
    <name evidence="13" type="ORF">C1H66_02025</name>
</gene>
<name>A0A2N7TTI7_9GAMM</name>
<dbReference type="GO" id="GO:0008872">
    <property type="term" value="F:glucarate dehydratase activity"/>
    <property type="evidence" value="ECO:0007669"/>
    <property type="project" value="UniProtKB-EC"/>
</dbReference>
<feature type="binding site" evidence="10">
    <location>
        <position position="27"/>
    </location>
    <ligand>
        <name>substrate</name>
    </ligand>
</feature>
<dbReference type="AlphaFoldDB" id="A0A2N7TTI7"/>
<keyword evidence="7 11" id="KW-0460">Magnesium</keyword>
<evidence type="ECO:0000256" key="9">
    <source>
        <dbReference type="PIRSR" id="PIRSR634598-1"/>
    </source>
</evidence>
<evidence type="ECO:0000313" key="13">
    <source>
        <dbReference type="EMBL" id="PMR71503.1"/>
    </source>
</evidence>
<feature type="binding site" evidence="10">
    <location>
        <position position="285"/>
    </location>
    <ligand>
        <name>substrate</name>
    </ligand>
</feature>
<keyword evidence="6 11" id="KW-0479">Metal-binding</keyword>
<evidence type="ECO:0000256" key="7">
    <source>
        <dbReference type="ARBA" id="ARBA00022842"/>
    </source>
</evidence>
<keyword evidence="14" id="KW-1185">Reference proteome</keyword>
<dbReference type="Pfam" id="PF13378">
    <property type="entry name" value="MR_MLE_C"/>
    <property type="match status" value="1"/>
</dbReference>
<proteinExistence type="inferred from homology"/>
<dbReference type="InterPro" id="IPR034598">
    <property type="entry name" value="GlucD-like"/>
</dbReference>
<dbReference type="SUPFAM" id="SSF51604">
    <property type="entry name" value="Enolase C-terminal domain-like"/>
    <property type="match status" value="1"/>
</dbReference>
<dbReference type="SUPFAM" id="SSF54826">
    <property type="entry name" value="Enolase N-terminal domain-like"/>
    <property type="match status" value="1"/>
</dbReference>
<dbReference type="SFLD" id="SFLDS00001">
    <property type="entry name" value="Enolase"/>
    <property type="match status" value="1"/>
</dbReference>
<evidence type="ECO:0000259" key="12">
    <source>
        <dbReference type="SMART" id="SM00922"/>
    </source>
</evidence>
<dbReference type="InterPro" id="IPR029065">
    <property type="entry name" value="Enolase_C-like"/>
</dbReference>
<dbReference type="SFLD" id="SFLDG00055">
    <property type="entry name" value="glucarate_dehydratase"/>
    <property type="match status" value="1"/>
</dbReference>
<dbReference type="CDD" id="cd03323">
    <property type="entry name" value="D-glucarate_dehydratase"/>
    <property type="match status" value="1"/>
</dbReference>
<dbReference type="InterPro" id="IPR036849">
    <property type="entry name" value="Enolase-like_C_sf"/>
</dbReference>
<feature type="binding site" evidence="11">
    <location>
        <position position="262"/>
    </location>
    <ligand>
        <name>Mg(2+)</name>
        <dbReference type="ChEBI" id="CHEBI:18420"/>
    </ligand>
</feature>
<evidence type="ECO:0000256" key="5">
    <source>
        <dbReference type="ARBA" id="ARBA00011973"/>
    </source>
</evidence>
<evidence type="ECO:0000256" key="3">
    <source>
        <dbReference type="ARBA" id="ARBA00005183"/>
    </source>
</evidence>
<organism evidence="13 14">
    <name type="scientific">Halomonas heilongjiangensis</name>
    <dbReference type="NCBI Taxonomy" id="1387883"/>
    <lineage>
        <taxon>Bacteria</taxon>
        <taxon>Pseudomonadati</taxon>
        <taxon>Pseudomonadota</taxon>
        <taxon>Gammaproteobacteria</taxon>
        <taxon>Oceanospirillales</taxon>
        <taxon>Halomonadaceae</taxon>
        <taxon>Halomonas</taxon>
    </lineage>
</organism>
<dbReference type="InterPro" id="IPR013341">
    <property type="entry name" value="Mandelate_racemase_N_dom"/>
</dbReference>
<dbReference type="EC" id="4.2.1.40" evidence="5"/>
<feature type="binding site" evidence="10">
    <location>
        <position position="364"/>
    </location>
    <ligand>
        <name>substrate</name>
    </ligand>
</feature>
<dbReference type="Gene3D" id="3.20.20.120">
    <property type="entry name" value="Enolase-like C-terminal domain"/>
    <property type="match status" value="1"/>
</dbReference>
<keyword evidence="8 13" id="KW-0456">Lyase</keyword>
<dbReference type="Pfam" id="PF02746">
    <property type="entry name" value="MR_MLE_N"/>
    <property type="match status" value="1"/>
</dbReference>
<feature type="binding site" evidence="10">
    <location>
        <begin position="335"/>
        <end position="337"/>
    </location>
    <ligand>
        <name>substrate</name>
    </ligand>
</feature>
<feature type="binding site" evidence="10">
    <location>
        <position position="201"/>
    </location>
    <ligand>
        <name>substrate</name>
    </ligand>
</feature>
<feature type="binding site" evidence="10">
    <location>
        <position position="417"/>
    </location>
    <ligand>
        <name>substrate</name>
    </ligand>
</feature>
<dbReference type="Proteomes" id="UP000235346">
    <property type="component" value="Unassembled WGS sequence"/>
</dbReference>
<comment type="pathway">
    <text evidence="3">Carbohydrate acid metabolism; D-glucarate degradation; 2,5-dioxopentanoate from D-glucarate: step 1/2.</text>
</comment>
<dbReference type="RefSeq" id="WP_102626247.1">
    <property type="nucleotide sequence ID" value="NZ_PDOH01000004.1"/>
</dbReference>
<evidence type="ECO:0000256" key="8">
    <source>
        <dbReference type="ARBA" id="ARBA00023239"/>
    </source>
</evidence>